<dbReference type="SMART" id="SM00380">
    <property type="entry name" value="AP2"/>
    <property type="match status" value="1"/>
</dbReference>
<accession>A0A176VMG4</accession>
<keyword evidence="5" id="KW-0539">Nucleus</keyword>
<evidence type="ECO:0000256" key="5">
    <source>
        <dbReference type="ARBA" id="ARBA00023242"/>
    </source>
</evidence>
<dbReference type="GO" id="GO:0005634">
    <property type="term" value="C:nucleus"/>
    <property type="evidence" value="ECO:0007669"/>
    <property type="project" value="UniProtKB-SubCell"/>
</dbReference>
<evidence type="ECO:0000259" key="7">
    <source>
        <dbReference type="PROSITE" id="PS51032"/>
    </source>
</evidence>
<keyword evidence="3" id="KW-0238">DNA-binding</keyword>
<organism evidence="8 9">
    <name type="scientific">Marchantia polymorpha subsp. ruderalis</name>
    <dbReference type="NCBI Taxonomy" id="1480154"/>
    <lineage>
        <taxon>Eukaryota</taxon>
        <taxon>Viridiplantae</taxon>
        <taxon>Streptophyta</taxon>
        <taxon>Embryophyta</taxon>
        <taxon>Marchantiophyta</taxon>
        <taxon>Marchantiopsida</taxon>
        <taxon>Marchantiidae</taxon>
        <taxon>Marchantiales</taxon>
        <taxon>Marchantiaceae</taxon>
        <taxon>Marchantia</taxon>
    </lineage>
</organism>
<dbReference type="InterPro" id="IPR050913">
    <property type="entry name" value="AP2/ERF_ERF"/>
</dbReference>
<keyword evidence="9" id="KW-1185">Reference proteome</keyword>
<dbReference type="InterPro" id="IPR016177">
    <property type="entry name" value="DNA-bd_dom_sf"/>
</dbReference>
<keyword evidence="4" id="KW-0804">Transcription</keyword>
<dbReference type="Gene3D" id="3.30.730.10">
    <property type="entry name" value="AP2/ERF domain"/>
    <property type="match status" value="1"/>
</dbReference>
<dbReference type="EMBL" id="LVLJ01003524">
    <property type="protein sequence ID" value="OAE21135.1"/>
    <property type="molecule type" value="Genomic_DNA"/>
</dbReference>
<evidence type="ECO:0000256" key="3">
    <source>
        <dbReference type="ARBA" id="ARBA00023125"/>
    </source>
</evidence>
<protein>
    <recommendedName>
        <fullName evidence="7">AP2/ERF domain-containing protein</fullName>
    </recommendedName>
</protein>
<dbReference type="PROSITE" id="PS51032">
    <property type="entry name" value="AP2_ERF"/>
    <property type="match status" value="1"/>
</dbReference>
<evidence type="ECO:0000313" key="9">
    <source>
        <dbReference type="Proteomes" id="UP000077202"/>
    </source>
</evidence>
<feature type="compositionally biased region" description="Low complexity" evidence="6">
    <location>
        <begin position="341"/>
        <end position="355"/>
    </location>
</feature>
<dbReference type="CDD" id="cd00018">
    <property type="entry name" value="AP2"/>
    <property type="match status" value="1"/>
</dbReference>
<proteinExistence type="predicted"/>
<keyword evidence="2" id="KW-0805">Transcription regulation</keyword>
<dbReference type="PRINTS" id="PR00367">
    <property type="entry name" value="ETHRSPELEMNT"/>
</dbReference>
<dbReference type="FunFam" id="3.30.730.10:FF:000001">
    <property type="entry name" value="Ethylene-responsive transcription factor 2"/>
    <property type="match status" value="1"/>
</dbReference>
<dbReference type="InterPro" id="IPR036955">
    <property type="entry name" value="AP2/ERF_dom_sf"/>
</dbReference>
<dbReference type="Proteomes" id="UP000077202">
    <property type="component" value="Unassembled WGS sequence"/>
</dbReference>
<feature type="compositionally biased region" description="Low complexity" evidence="6">
    <location>
        <begin position="315"/>
        <end position="333"/>
    </location>
</feature>
<evidence type="ECO:0000313" key="8">
    <source>
        <dbReference type="EMBL" id="OAE21135.1"/>
    </source>
</evidence>
<gene>
    <name evidence="8" type="ORF">AXG93_872s1040</name>
</gene>
<comment type="subcellular location">
    <subcellularLocation>
        <location evidence="1">Nucleus</location>
    </subcellularLocation>
</comment>
<dbReference type="PANTHER" id="PTHR31194:SF140">
    <property type="entry name" value="ETHYLENE-RESPONSIVE TRANSCRIPTION FACTOR CRF2"/>
    <property type="match status" value="1"/>
</dbReference>
<dbReference type="InterPro" id="IPR001471">
    <property type="entry name" value="AP2/ERF_dom"/>
</dbReference>
<dbReference type="AlphaFoldDB" id="A0A176VMG4"/>
<feature type="domain" description="AP2/ERF" evidence="7">
    <location>
        <begin position="198"/>
        <end position="255"/>
    </location>
</feature>
<sequence length="555" mass="60324">MPGPQTYPKIINTLIKSNAKVCLKSSKRDYLTDSDDEWTGPKPQVCPKRVRVICTDPDATDSSSDEESNFRANHLTKYAYRRHVQEIDIRADCSPSSSDSEDELSYHSVFTARAMQCGFNCASLSGNAVYESSSKQSQGTWFSKKKVDKATSKKVVKTVKKKVDGIEKTSTSKFFSKSANSKSLAGRGRGGDEGKTHKYRGVRQRPWGKWAAEIRDPSKGVRLWLGTYDTAEEAAQAYDKAARTIRGPQAHTNFAGLSDSDKADDPTDGELNEALKCHSGPTAEVEIIELKSEAETEGEGEDCPFNQDLDDPIHLSSGVASEVSLSSSKSTGEPSCSSPRKGSNAGSSSNKGSSSQALITCEDFPTVVMTDEECGFLVCSPSSVLDCYPTPLSECSPGRQSSEVNTSSSSSVADDGDLNYLHSDMGSDGYQVDGESDDISAQLQIADEPEYTDSDMDLKDAAPEGLQEDSTDFVQTYLTEPEGQDEFVFDFPPCETSSAMSFDFTGFDLLGDGGEDIADFIFEPDSASVALLDSPPPTRRLILEYICSLIRDMRY</sequence>
<reference evidence="8" key="1">
    <citation type="submission" date="2016-03" db="EMBL/GenBank/DDBJ databases">
        <title>Mechanisms controlling the formation of the plant cell surface in tip-growing cells are functionally conserved among land plants.</title>
        <authorList>
            <person name="Honkanen S."/>
            <person name="Jones V.A."/>
            <person name="Morieri G."/>
            <person name="Champion C."/>
            <person name="Hetherington A.J."/>
            <person name="Kelly S."/>
            <person name="Saint-Marcoux D."/>
            <person name="Proust H."/>
            <person name="Prescott H."/>
            <person name="Dolan L."/>
        </authorList>
    </citation>
    <scope>NUCLEOTIDE SEQUENCE [LARGE SCALE GENOMIC DNA]</scope>
    <source>
        <tissue evidence="8">Whole gametophyte</tissue>
    </source>
</reference>
<evidence type="ECO:0000256" key="4">
    <source>
        <dbReference type="ARBA" id="ARBA00023163"/>
    </source>
</evidence>
<evidence type="ECO:0000256" key="1">
    <source>
        <dbReference type="ARBA" id="ARBA00004123"/>
    </source>
</evidence>
<evidence type="ECO:0000256" key="6">
    <source>
        <dbReference type="SAM" id="MobiDB-lite"/>
    </source>
</evidence>
<feature type="compositionally biased region" description="Low complexity" evidence="6">
    <location>
        <begin position="401"/>
        <end position="411"/>
    </location>
</feature>
<dbReference type="PANTHER" id="PTHR31194">
    <property type="entry name" value="SHN SHINE , DNA BINDING / TRANSCRIPTION FACTOR"/>
    <property type="match status" value="1"/>
</dbReference>
<dbReference type="GO" id="GO:0003700">
    <property type="term" value="F:DNA-binding transcription factor activity"/>
    <property type="evidence" value="ECO:0007669"/>
    <property type="project" value="InterPro"/>
</dbReference>
<dbReference type="GO" id="GO:0003677">
    <property type="term" value="F:DNA binding"/>
    <property type="evidence" value="ECO:0007669"/>
    <property type="project" value="UniProtKB-KW"/>
</dbReference>
<feature type="region of interest" description="Disordered" evidence="6">
    <location>
        <begin position="394"/>
        <end position="435"/>
    </location>
</feature>
<dbReference type="SUPFAM" id="SSF54171">
    <property type="entry name" value="DNA-binding domain"/>
    <property type="match status" value="1"/>
</dbReference>
<evidence type="ECO:0000256" key="2">
    <source>
        <dbReference type="ARBA" id="ARBA00023015"/>
    </source>
</evidence>
<feature type="region of interest" description="Disordered" evidence="6">
    <location>
        <begin position="179"/>
        <end position="198"/>
    </location>
</feature>
<comment type="caution">
    <text evidence="8">The sequence shown here is derived from an EMBL/GenBank/DDBJ whole genome shotgun (WGS) entry which is preliminary data.</text>
</comment>
<feature type="region of interest" description="Disordered" evidence="6">
    <location>
        <begin position="293"/>
        <end position="356"/>
    </location>
</feature>
<dbReference type="Pfam" id="PF00847">
    <property type="entry name" value="AP2"/>
    <property type="match status" value="1"/>
</dbReference>
<feature type="region of interest" description="Disordered" evidence="6">
    <location>
        <begin position="249"/>
        <end position="278"/>
    </location>
</feature>
<name>A0A176VMG4_MARPO</name>